<organism evidence="4 5">
    <name type="scientific">Dokdonella immobilis</name>
    <dbReference type="NCBI Taxonomy" id="578942"/>
    <lineage>
        <taxon>Bacteria</taxon>
        <taxon>Pseudomonadati</taxon>
        <taxon>Pseudomonadota</taxon>
        <taxon>Gammaproteobacteria</taxon>
        <taxon>Lysobacterales</taxon>
        <taxon>Rhodanobacteraceae</taxon>
        <taxon>Dokdonella</taxon>
    </lineage>
</organism>
<dbReference type="PANTHER" id="PTHR11669:SF8">
    <property type="entry name" value="DNA POLYMERASE III SUBUNIT DELTA"/>
    <property type="match status" value="1"/>
</dbReference>
<keyword evidence="2" id="KW-0548">Nucleotidyltransferase</keyword>
<evidence type="ECO:0000256" key="2">
    <source>
        <dbReference type="ARBA" id="ARBA00022932"/>
    </source>
</evidence>
<reference evidence="4 5" key="1">
    <citation type="submission" date="2016-10" db="EMBL/GenBank/DDBJ databases">
        <authorList>
            <person name="de Groot N.N."/>
        </authorList>
    </citation>
    <scope>NUCLEOTIDE SEQUENCE [LARGE SCALE GENOMIC DNA]</scope>
    <source>
        <strain evidence="4 5">CGMCC 1.7659</strain>
    </source>
</reference>
<dbReference type="Gene3D" id="3.40.50.300">
    <property type="entry name" value="P-loop containing nucleotide triphosphate hydrolases"/>
    <property type="match status" value="1"/>
</dbReference>
<dbReference type="Proteomes" id="UP000198575">
    <property type="component" value="Unassembled WGS sequence"/>
</dbReference>
<protein>
    <recommendedName>
        <fullName evidence="1">DNA-directed DNA polymerase</fullName>
        <ecNumber evidence="1">2.7.7.7</ecNumber>
    </recommendedName>
</protein>
<dbReference type="InterPro" id="IPR050238">
    <property type="entry name" value="DNA_Rep/Repair_Clamp_Loader"/>
</dbReference>
<dbReference type="OrthoDB" id="9811073at2"/>
<evidence type="ECO:0000256" key="1">
    <source>
        <dbReference type="ARBA" id="ARBA00012417"/>
    </source>
</evidence>
<comment type="catalytic activity">
    <reaction evidence="3">
        <text>DNA(n) + a 2'-deoxyribonucleoside 5'-triphosphate = DNA(n+1) + diphosphate</text>
        <dbReference type="Rhea" id="RHEA:22508"/>
        <dbReference type="Rhea" id="RHEA-COMP:17339"/>
        <dbReference type="Rhea" id="RHEA-COMP:17340"/>
        <dbReference type="ChEBI" id="CHEBI:33019"/>
        <dbReference type="ChEBI" id="CHEBI:61560"/>
        <dbReference type="ChEBI" id="CHEBI:173112"/>
        <dbReference type="EC" id="2.7.7.7"/>
    </reaction>
</comment>
<sequence>MSAKLAPWLLEPWHSLSARLGAGELPHALLVCGEPGLGKRALADALAASALCDSRTEAGFACGKCRACLLLAAGSHPDRVFVSFELRDDGKPRTEIVIEQIRTLSQRLSLSSQFGGLQVVLIDPADKMNASAANALLKTLEEPSPSTVIILVSDKPSRLPATIRSRCQRIQLQVPNKAESLDWMVAAGVAVSTAEEALAVALGNPGQAMQAIRDDTLGLRNECRKDLRSLRDRHGNALAVAEAWSADRPEQRLWHAAAIVHDEALNLVRGGKSALGLTGTEEIPKLAAWFASANRSRELLATQLRSELVLLDLLHAWQMPRRT</sequence>
<dbReference type="GO" id="GO:0009360">
    <property type="term" value="C:DNA polymerase III complex"/>
    <property type="evidence" value="ECO:0007669"/>
    <property type="project" value="TreeGrafter"/>
</dbReference>
<dbReference type="InterPro" id="IPR027417">
    <property type="entry name" value="P-loop_NTPase"/>
</dbReference>
<dbReference type="GO" id="GO:0006261">
    <property type="term" value="P:DNA-templated DNA replication"/>
    <property type="evidence" value="ECO:0007669"/>
    <property type="project" value="TreeGrafter"/>
</dbReference>
<evidence type="ECO:0000313" key="4">
    <source>
        <dbReference type="EMBL" id="SFN05376.1"/>
    </source>
</evidence>
<dbReference type="GO" id="GO:0003887">
    <property type="term" value="F:DNA-directed DNA polymerase activity"/>
    <property type="evidence" value="ECO:0007669"/>
    <property type="project" value="UniProtKB-KW"/>
</dbReference>
<proteinExistence type="predicted"/>
<gene>
    <name evidence="4" type="ORF">SAMN05216289_103105</name>
</gene>
<name>A0A1I4VWI5_9GAMM</name>
<keyword evidence="5" id="KW-1185">Reference proteome</keyword>
<dbReference type="EC" id="2.7.7.7" evidence="1"/>
<dbReference type="PANTHER" id="PTHR11669">
    <property type="entry name" value="REPLICATION FACTOR C / DNA POLYMERASE III GAMMA-TAU SUBUNIT"/>
    <property type="match status" value="1"/>
</dbReference>
<accession>A0A1I4VWI5</accession>
<evidence type="ECO:0000313" key="5">
    <source>
        <dbReference type="Proteomes" id="UP000198575"/>
    </source>
</evidence>
<keyword evidence="2" id="KW-0239">DNA-directed DNA polymerase</keyword>
<evidence type="ECO:0000256" key="3">
    <source>
        <dbReference type="ARBA" id="ARBA00049244"/>
    </source>
</evidence>
<dbReference type="STRING" id="578942.SAMN05216289_103105"/>
<dbReference type="EMBL" id="FOVF01000003">
    <property type="protein sequence ID" value="SFN05376.1"/>
    <property type="molecule type" value="Genomic_DNA"/>
</dbReference>
<dbReference type="AlphaFoldDB" id="A0A1I4VWI5"/>
<dbReference type="SUPFAM" id="SSF52540">
    <property type="entry name" value="P-loop containing nucleoside triphosphate hydrolases"/>
    <property type="match status" value="1"/>
</dbReference>
<dbReference type="InterPro" id="IPR004622">
    <property type="entry name" value="DNA_pol_HolB"/>
</dbReference>
<keyword evidence="2" id="KW-0808">Transferase</keyword>
<dbReference type="NCBIfam" id="TIGR00678">
    <property type="entry name" value="holB"/>
    <property type="match status" value="1"/>
</dbReference>
<dbReference type="Pfam" id="PF13177">
    <property type="entry name" value="DNA_pol3_delta2"/>
    <property type="match status" value="1"/>
</dbReference>
<dbReference type="RefSeq" id="WP_092404832.1">
    <property type="nucleotide sequence ID" value="NZ_FOVF01000003.1"/>
</dbReference>
<dbReference type="GO" id="GO:0008408">
    <property type="term" value="F:3'-5' exonuclease activity"/>
    <property type="evidence" value="ECO:0007669"/>
    <property type="project" value="InterPro"/>
</dbReference>